<dbReference type="EMBL" id="DVMS01000149">
    <property type="protein sequence ID" value="HIU39057.1"/>
    <property type="molecule type" value="Genomic_DNA"/>
</dbReference>
<dbReference type="Gene3D" id="3.90.550.10">
    <property type="entry name" value="Spore Coat Polysaccharide Biosynthesis Protein SpsA, Chain A"/>
    <property type="match status" value="1"/>
</dbReference>
<protein>
    <submittedName>
        <fullName evidence="2">Glycosyltransferase family 2 protein</fullName>
    </submittedName>
</protein>
<proteinExistence type="predicted"/>
<dbReference type="AlphaFoldDB" id="A0A9D1LHP9"/>
<dbReference type="InterPro" id="IPR001173">
    <property type="entry name" value="Glyco_trans_2-like"/>
</dbReference>
<dbReference type="Pfam" id="PF00535">
    <property type="entry name" value="Glycos_transf_2"/>
    <property type="match status" value="1"/>
</dbReference>
<reference evidence="2" key="1">
    <citation type="submission" date="2020-10" db="EMBL/GenBank/DDBJ databases">
        <authorList>
            <person name="Gilroy R."/>
        </authorList>
    </citation>
    <scope>NUCLEOTIDE SEQUENCE</scope>
    <source>
        <strain evidence="2">17073</strain>
    </source>
</reference>
<reference evidence="2" key="2">
    <citation type="journal article" date="2021" name="PeerJ">
        <title>Extensive microbial diversity within the chicken gut microbiome revealed by metagenomics and culture.</title>
        <authorList>
            <person name="Gilroy R."/>
            <person name="Ravi A."/>
            <person name="Getino M."/>
            <person name="Pursley I."/>
            <person name="Horton D.L."/>
            <person name="Alikhan N.F."/>
            <person name="Baker D."/>
            <person name="Gharbi K."/>
            <person name="Hall N."/>
            <person name="Watson M."/>
            <person name="Adriaenssens E.M."/>
            <person name="Foster-Nyarko E."/>
            <person name="Jarju S."/>
            <person name="Secka A."/>
            <person name="Antonio M."/>
            <person name="Oren A."/>
            <person name="Chaudhuri R.R."/>
            <person name="La Ragione R."/>
            <person name="Hildebrand F."/>
            <person name="Pallen M.J."/>
        </authorList>
    </citation>
    <scope>NUCLEOTIDE SEQUENCE</scope>
    <source>
        <strain evidence="2">17073</strain>
    </source>
</reference>
<dbReference type="CDD" id="cd04186">
    <property type="entry name" value="GT_2_like_c"/>
    <property type="match status" value="1"/>
</dbReference>
<feature type="non-terminal residue" evidence="2">
    <location>
        <position position="333"/>
    </location>
</feature>
<evidence type="ECO:0000313" key="2">
    <source>
        <dbReference type="EMBL" id="HIU39057.1"/>
    </source>
</evidence>
<name>A0A9D1LHP9_9BACT</name>
<gene>
    <name evidence="2" type="ORF">IAD18_05265</name>
</gene>
<accession>A0A9D1LHP9</accession>
<dbReference type="PANTHER" id="PTHR43179">
    <property type="entry name" value="RHAMNOSYLTRANSFERASE WBBL"/>
    <property type="match status" value="1"/>
</dbReference>
<dbReference type="PANTHER" id="PTHR43179:SF7">
    <property type="entry name" value="RHAMNOSYLTRANSFERASE WBBL"/>
    <property type="match status" value="1"/>
</dbReference>
<organism evidence="2 3">
    <name type="scientific">Candidatus Limisoma intestinavium</name>
    <dbReference type="NCBI Taxonomy" id="2840856"/>
    <lineage>
        <taxon>Bacteria</taxon>
        <taxon>Pseudomonadati</taxon>
        <taxon>Bacteroidota</taxon>
        <taxon>Bacteroidia</taxon>
        <taxon>Bacteroidales</taxon>
        <taxon>Candidatus Limisoma</taxon>
    </lineage>
</organism>
<evidence type="ECO:0000313" key="3">
    <source>
        <dbReference type="Proteomes" id="UP000824076"/>
    </source>
</evidence>
<dbReference type="Proteomes" id="UP000824076">
    <property type="component" value="Unassembled WGS sequence"/>
</dbReference>
<dbReference type="InterPro" id="IPR029044">
    <property type="entry name" value="Nucleotide-diphossugar_trans"/>
</dbReference>
<sequence length="333" mass="38322">MGNPIDISIVIVNYRVKYFLEQTIRSAKEALRNLRGEIIVVDNNSGDGSVEYLKERFPDVIFIENSENVGFGNANNQGFAIASGTYTLILNPDTIIGRDTIADCLRFYEAHPECGGIGVNMHDGNGRFLPESKRSFPTPWVSFCKIFGLSKIFPYSKFFAKYHLRYLPANETHNIDILSGAFTFVKTDLLRKIDGFDKDFFMYGEDIDLSFRLVKAGFKNYYIPTPIIHYKGESTQKNSYRYVHVFYEAMIIFFRKHYPHYSLIYGFFIKFAINLRAYMSLAKRFVKNIFPHKKPSAIASLHYDNLIVISPNPEEITAHVDINAASRIEWTDI</sequence>
<comment type="caution">
    <text evidence="2">The sequence shown here is derived from an EMBL/GenBank/DDBJ whole genome shotgun (WGS) entry which is preliminary data.</text>
</comment>
<evidence type="ECO:0000259" key="1">
    <source>
        <dbReference type="Pfam" id="PF00535"/>
    </source>
</evidence>
<dbReference type="SUPFAM" id="SSF53448">
    <property type="entry name" value="Nucleotide-diphospho-sugar transferases"/>
    <property type="match status" value="1"/>
</dbReference>
<feature type="domain" description="Glycosyltransferase 2-like" evidence="1">
    <location>
        <begin position="8"/>
        <end position="158"/>
    </location>
</feature>